<evidence type="ECO:0000313" key="7">
    <source>
        <dbReference type="Proteomes" id="UP001152622"/>
    </source>
</evidence>
<proteinExistence type="predicted"/>
<comment type="subcellular location">
    <subcellularLocation>
        <location evidence="1">Cytoplasm</location>
    </subcellularLocation>
</comment>
<keyword evidence="2" id="KW-0963">Cytoplasm</keyword>
<feature type="compositionally biased region" description="Polar residues" evidence="4">
    <location>
        <begin position="265"/>
        <end position="286"/>
    </location>
</feature>
<feature type="domain" description="Cytohesin Ubiquitin Protein Inducing" evidence="5">
    <location>
        <begin position="2"/>
        <end position="104"/>
    </location>
</feature>
<evidence type="ECO:0000313" key="6">
    <source>
        <dbReference type="EMBL" id="KAJ8381888.1"/>
    </source>
</evidence>
<comment type="caution">
    <text evidence="6">The sequence shown here is derived from an EMBL/GenBank/DDBJ whole genome shotgun (WGS) entry which is preliminary data.</text>
</comment>
<dbReference type="GO" id="GO:0005923">
    <property type="term" value="C:bicellular tight junction"/>
    <property type="evidence" value="ECO:0007669"/>
    <property type="project" value="TreeGrafter"/>
</dbReference>
<evidence type="ECO:0000256" key="4">
    <source>
        <dbReference type="SAM" id="MobiDB-lite"/>
    </source>
</evidence>
<feature type="compositionally biased region" description="Polar residues" evidence="4">
    <location>
        <begin position="509"/>
        <end position="518"/>
    </location>
</feature>
<evidence type="ECO:0000256" key="3">
    <source>
        <dbReference type="ARBA" id="ARBA00023054"/>
    </source>
</evidence>
<gene>
    <name evidence="6" type="ORF">SKAU_G00026660</name>
</gene>
<reference evidence="6" key="1">
    <citation type="journal article" date="2023" name="Science">
        <title>Genome structures resolve the early diversification of teleost fishes.</title>
        <authorList>
            <person name="Parey E."/>
            <person name="Louis A."/>
            <person name="Montfort J."/>
            <person name="Bouchez O."/>
            <person name="Roques C."/>
            <person name="Iampietro C."/>
            <person name="Lluch J."/>
            <person name="Castinel A."/>
            <person name="Donnadieu C."/>
            <person name="Desvignes T."/>
            <person name="Floi Bucao C."/>
            <person name="Jouanno E."/>
            <person name="Wen M."/>
            <person name="Mejri S."/>
            <person name="Dirks R."/>
            <person name="Jansen H."/>
            <person name="Henkel C."/>
            <person name="Chen W.J."/>
            <person name="Zahm M."/>
            <person name="Cabau C."/>
            <person name="Klopp C."/>
            <person name="Thompson A.W."/>
            <person name="Robinson-Rechavi M."/>
            <person name="Braasch I."/>
            <person name="Lecointre G."/>
            <person name="Bobe J."/>
            <person name="Postlethwait J.H."/>
            <person name="Berthelot C."/>
            <person name="Roest Crollius H."/>
            <person name="Guiguen Y."/>
        </authorList>
    </citation>
    <scope>NUCLEOTIDE SEQUENCE</scope>
    <source>
        <strain evidence="6">WJC10195</strain>
    </source>
</reference>
<sequence length="643" mass="69715">MLAALKARQEALEETLRQRLEELKNICIREAELTGKLPKDYPLDPGEEPPTVRRKIGTAFKLDEQKILPKGEEEELQRLEREFAIQSQITEAARRLASDPHVSSKKLKKQRKTSYLNALKKLQDIENAINEHRVRSGKKPTQRASLIIEEANLGSEDSSMSDALVLDDGTSQGTVTFSPAASPHRGLPPRPPSHSRPPPPQSLEGLRHLHYQRCDYDKSPIKPKKWSESSLDEPYERIKKRSSHGHSSHRRFPSTGSCTEAGGSASLQSSPVRTLPHCNSQSSMPSTPDLRTRAPHYVHSTRSVDLSPTRLRSLAQHFRNRSSSLESQGKPLGLENETGSPDFCTAGTRSSNGSDPLDDCSSCTSHSSSEHYYPAAGNPNYSTLAEDSPSKARQRQRQRHKSAGQLGSSNSGSMPNLAAKNGVGGGGGHHGVYLHSQSQPSSQYRIKEYPLYVEGSAAPVVVRSLESDQEGHYSVKAQFKTSNSYTAGGMYREGWHGAEDGGEGGSGRLTPSRSQIVRTPSLGREGGGGVSRTAVSDELRCWYQRSSGSLKEHSGKEHGGSGVSDGGSQYGTLQSPAGHRRARKAKGSSASPHSQRSATPSSEPTATPPCSPQHILSWQSGGTAGSSPTEDRPQSPAHQNTDE</sequence>
<feature type="region of interest" description="Disordered" evidence="4">
    <location>
        <begin position="157"/>
        <end position="204"/>
    </location>
</feature>
<feature type="compositionally biased region" description="Polar residues" evidence="4">
    <location>
        <begin position="405"/>
        <end position="414"/>
    </location>
</feature>
<evidence type="ECO:0000256" key="1">
    <source>
        <dbReference type="ARBA" id="ARBA00004496"/>
    </source>
</evidence>
<dbReference type="GO" id="GO:0005912">
    <property type="term" value="C:adherens junction"/>
    <property type="evidence" value="ECO:0007669"/>
    <property type="project" value="TreeGrafter"/>
</dbReference>
<feature type="compositionally biased region" description="Pro residues" evidence="4">
    <location>
        <begin position="186"/>
        <end position="201"/>
    </location>
</feature>
<evidence type="ECO:0000259" key="5">
    <source>
        <dbReference type="Pfam" id="PF11819"/>
    </source>
</evidence>
<feature type="region of interest" description="Disordered" evidence="4">
    <location>
        <begin position="217"/>
        <end position="440"/>
    </location>
</feature>
<dbReference type="EMBL" id="JAINUF010000001">
    <property type="protein sequence ID" value="KAJ8381888.1"/>
    <property type="molecule type" value="Genomic_DNA"/>
</dbReference>
<feature type="compositionally biased region" description="Polar residues" evidence="4">
    <location>
        <begin position="614"/>
        <end position="628"/>
    </location>
</feature>
<keyword evidence="3" id="KW-0175">Coiled coil</keyword>
<dbReference type="AlphaFoldDB" id="A0A9Q1GE38"/>
<keyword evidence="7" id="KW-1185">Reference proteome</keyword>
<name>A0A9Q1GE38_SYNKA</name>
<feature type="compositionally biased region" description="Polar residues" evidence="4">
    <location>
        <begin position="169"/>
        <end position="179"/>
    </location>
</feature>
<feature type="compositionally biased region" description="Gly residues" evidence="4">
    <location>
        <begin position="560"/>
        <end position="569"/>
    </location>
</feature>
<organism evidence="6 7">
    <name type="scientific">Synaphobranchus kaupii</name>
    <name type="common">Kaup's arrowtooth eel</name>
    <dbReference type="NCBI Taxonomy" id="118154"/>
    <lineage>
        <taxon>Eukaryota</taxon>
        <taxon>Metazoa</taxon>
        <taxon>Chordata</taxon>
        <taxon>Craniata</taxon>
        <taxon>Vertebrata</taxon>
        <taxon>Euteleostomi</taxon>
        <taxon>Actinopterygii</taxon>
        <taxon>Neopterygii</taxon>
        <taxon>Teleostei</taxon>
        <taxon>Anguilliformes</taxon>
        <taxon>Synaphobranchidae</taxon>
        <taxon>Synaphobranchus</taxon>
    </lineage>
</organism>
<evidence type="ECO:0000256" key="2">
    <source>
        <dbReference type="ARBA" id="ARBA00022490"/>
    </source>
</evidence>
<feature type="compositionally biased region" description="Basic and acidic residues" evidence="4">
    <location>
        <begin position="550"/>
        <end position="559"/>
    </location>
</feature>
<dbReference type="OrthoDB" id="10063592at2759"/>
<dbReference type="GO" id="GO:0090162">
    <property type="term" value="P:establishment of epithelial cell polarity"/>
    <property type="evidence" value="ECO:0007669"/>
    <property type="project" value="InterPro"/>
</dbReference>
<dbReference type="GO" id="GO:0005737">
    <property type="term" value="C:cytoplasm"/>
    <property type="evidence" value="ECO:0007669"/>
    <property type="project" value="UniProtKB-SubCell"/>
</dbReference>
<feature type="region of interest" description="Disordered" evidence="4">
    <location>
        <begin position="547"/>
        <end position="643"/>
    </location>
</feature>
<accession>A0A9Q1GE38</accession>
<feature type="compositionally biased region" description="Basic residues" evidence="4">
    <location>
        <begin position="238"/>
        <end position="252"/>
    </location>
</feature>
<dbReference type="InterPro" id="IPR047176">
    <property type="entry name" value="FRMD4A/B"/>
</dbReference>
<dbReference type="PANTHER" id="PTHR46079">
    <property type="entry name" value="FERM DOMAIN-CONTAINING PROTEIN 4"/>
    <property type="match status" value="1"/>
</dbReference>
<dbReference type="Proteomes" id="UP001152622">
    <property type="component" value="Chromosome 1"/>
</dbReference>
<feature type="region of interest" description="Disordered" evidence="4">
    <location>
        <begin position="496"/>
        <end position="532"/>
    </location>
</feature>
<dbReference type="PANTHER" id="PTHR46079:SF3">
    <property type="entry name" value="FERM DOMAIN-CONTAINING PROTEIN 4A"/>
    <property type="match status" value="1"/>
</dbReference>
<protein>
    <recommendedName>
        <fullName evidence="5">Cytohesin Ubiquitin Protein Inducing domain-containing protein</fullName>
    </recommendedName>
</protein>
<dbReference type="Pfam" id="PF11819">
    <property type="entry name" value="CUPID"/>
    <property type="match status" value="1"/>
</dbReference>
<dbReference type="InterPro" id="IPR021774">
    <property type="entry name" value="CUPID"/>
</dbReference>
<feature type="compositionally biased region" description="Basic residues" evidence="4">
    <location>
        <begin position="392"/>
        <end position="402"/>
    </location>
</feature>